<dbReference type="AlphaFoldDB" id="A0A6G8AUB9"/>
<evidence type="ECO:0000256" key="5">
    <source>
        <dbReference type="ARBA" id="ARBA00023136"/>
    </source>
</evidence>
<feature type="transmembrane region" description="Helical" evidence="6">
    <location>
        <begin position="90"/>
        <end position="117"/>
    </location>
</feature>
<keyword evidence="2" id="KW-1003">Cell membrane</keyword>
<dbReference type="GO" id="GO:0005886">
    <property type="term" value="C:plasma membrane"/>
    <property type="evidence" value="ECO:0007669"/>
    <property type="project" value="UniProtKB-SubCell"/>
</dbReference>
<evidence type="ECO:0000256" key="4">
    <source>
        <dbReference type="ARBA" id="ARBA00022989"/>
    </source>
</evidence>
<feature type="transmembrane region" description="Helical" evidence="6">
    <location>
        <begin position="33"/>
        <end position="53"/>
    </location>
</feature>
<dbReference type="InterPro" id="IPR005538">
    <property type="entry name" value="LrgA/CidA"/>
</dbReference>
<dbReference type="Proteomes" id="UP000501747">
    <property type="component" value="Chromosome"/>
</dbReference>
<keyword evidence="4 6" id="KW-1133">Transmembrane helix</keyword>
<evidence type="ECO:0000256" key="1">
    <source>
        <dbReference type="ARBA" id="ARBA00004651"/>
    </source>
</evidence>
<dbReference type="RefSeq" id="WP_166034681.1">
    <property type="nucleotide sequence ID" value="NZ_CP049887.1"/>
</dbReference>
<dbReference type="PANTHER" id="PTHR33931:SF4">
    <property type="entry name" value="ANTIHOLIN-LIKE PROTEIN LRGA"/>
    <property type="match status" value="1"/>
</dbReference>
<dbReference type="PANTHER" id="PTHR33931">
    <property type="entry name" value="HOLIN-LIKE PROTEIN CIDA-RELATED"/>
    <property type="match status" value="1"/>
</dbReference>
<evidence type="ECO:0000256" key="6">
    <source>
        <dbReference type="SAM" id="Phobius"/>
    </source>
</evidence>
<evidence type="ECO:0000256" key="3">
    <source>
        <dbReference type="ARBA" id="ARBA00022692"/>
    </source>
</evidence>
<keyword evidence="7" id="KW-0378">Hydrolase</keyword>
<keyword evidence="5 6" id="KW-0472">Membrane</keyword>
<protein>
    <submittedName>
        <fullName evidence="7">Antiholin-like murein hydrolase modulator LrgA</fullName>
    </submittedName>
</protein>
<dbReference type="Pfam" id="PF03788">
    <property type="entry name" value="LrgA"/>
    <property type="match status" value="1"/>
</dbReference>
<dbReference type="NCBIfam" id="NF003155">
    <property type="entry name" value="PRK04125.1"/>
    <property type="match status" value="1"/>
</dbReference>
<feature type="transmembrane region" description="Helical" evidence="6">
    <location>
        <begin position="65"/>
        <end position="84"/>
    </location>
</feature>
<reference evidence="7 8" key="1">
    <citation type="submission" date="2020-03" db="EMBL/GenBank/DDBJ databases">
        <title>Vagococcus sp. nov., isolated from beetles.</title>
        <authorList>
            <person name="Hyun D.-W."/>
            <person name="Bae J.-W."/>
        </authorList>
    </citation>
    <scope>NUCLEOTIDE SEQUENCE [LARGE SCALE GENOMIC DNA]</scope>
    <source>
        <strain evidence="7 8">HDW17B</strain>
    </source>
</reference>
<proteinExistence type="predicted"/>
<evidence type="ECO:0000313" key="8">
    <source>
        <dbReference type="Proteomes" id="UP000501747"/>
    </source>
</evidence>
<keyword evidence="3 6" id="KW-0812">Transmembrane</keyword>
<evidence type="ECO:0000313" key="7">
    <source>
        <dbReference type="EMBL" id="QIL48542.1"/>
    </source>
</evidence>
<keyword evidence="8" id="KW-1185">Reference proteome</keyword>
<gene>
    <name evidence="7" type="primary">lrgA</name>
    <name evidence="7" type="ORF">G7082_08530</name>
</gene>
<dbReference type="EMBL" id="CP049887">
    <property type="protein sequence ID" value="QIL48542.1"/>
    <property type="molecule type" value="Genomic_DNA"/>
</dbReference>
<feature type="transmembrane region" description="Helical" evidence="6">
    <location>
        <begin position="7"/>
        <end position="27"/>
    </location>
</feature>
<evidence type="ECO:0000256" key="2">
    <source>
        <dbReference type="ARBA" id="ARBA00022475"/>
    </source>
</evidence>
<comment type="subcellular location">
    <subcellularLocation>
        <location evidence="1">Cell membrane</location>
        <topology evidence="1">Multi-pass membrane protein</topology>
    </subcellularLocation>
</comment>
<dbReference type="KEGG" id="vhy:G7082_08530"/>
<accession>A0A6G8AUB9</accession>
<organism evidence="7 8">
    <name type="scientific">Vagococcus hydrophili</name>
    <dbReference type="NCBI Taxonomy" id="2714947"/>
    <lineage>
        <taxon>Bacteria</taxon>
        <taxon>Bacillati</taxon>
        <taxon>Bacillota</taxon>
        <taxon>Bacilli</taxon>
        <taxon>Lactobacillales</taxon>
        <taxon>Enterococcaceae</taxon>
        <taxon>Vagococcus</taxon>
    </lineage>
</organism>
<name>A0A6G8AUB9_9ENTE</name>
<sequence length="142" mass="15590">MDKKKMYGFLEQAFVYALILLISNGIASISPIPLPPSLIGLVLLFTALCLKIVKLEQVEGLGNSFSKIISFLFVPSGISLINSLDIMAKYGFQIMTLIIVGILVLFVTIAFSSSLLLKMRESFSSSKVVKTNQTLNQAKEVR</sequence>
<dbReference type="GO" id="GO:0016787">
    <property type="term" value="F:hydrolase activity"/>
    <property type="evidence" value="ECO:0007669"/>
    <property type="project" value="UniProtKB-KW"/>
</dbReference>